<dbReference type="KEGG" id="aon:DEH84_07090"/>
<accession>A0A2U8FQ81</accession>
<dbReference type="OrthoDB" id="6481168at2"/>
<organism evidence="1 2">
    <name type="scientific">Aquabacterium olei</name>
    <dbReference type="NCBI Taxonomy" id="1296669"/>
    <lineage>
        <taxon>Bacteria</taxon>
        <taxon>Pseudomonadati</taxon>
        <taxon>Pseudomonadota</taxon>
        <taxon>Betaproteobacteria</taxon>
        <taxon>Burkholderiales</taxon>
        <taxon>Aquabacterium</taxon>
    </lineage>
</organism>
<evidence type="ECO:0000313" key="1">
    <source>
        <dbReference type="EMBL" id="AWI53221.1"/>
    </source>
</evidence>
<proteinExistence type="predicted"/>
<keyword evidence="2" id="KW-1185">Reference proteome</keyword>
<gene>
    <name evidence="1" type="ORF">DEH84_07090</name>
</gene>
<evidence type="ECO:0000313" key="2">
    <source>
        <dbReference type="Proteomes" id="UP000244892"/>
    </source>
</evidence>
<reference evidence="1 2" key="1">
    <citation type="submission" date="2018-05" db="EMBL/GenBank/DDBJ databases">
        <title>complete genome sequence of Aquabacterium olei NBRC 110486.</title>
        <authorList>
            <person name="Tang B."/>
            <person name="Chang J."/>
            <person name="Zhang L."/>
            <person name="Yang H."/>
        </authorList>
    </citation>
    <scope>NUCLEOTIDE SEQUENCE [LARGE SCALE GENOMIC DNA]</scope>
    <source>
        <strain evidence="1 2">NBRC 110486</strain>
    </source>
</reference>
<dbReference type="Proteomes" id="UP000244892">
    <property type="component" value="Chromosome"/>
</dbReference>
<name>A0A2U8FQ81_9BURK</name>
<dbReference type="RefSeq" id="WP_109036045.1">
    <property type="nucleotide sequence ID" value="NZ_CP029210.1"/>
</dbReference>
<dbReference type="EMBL" id="CP029210">
    <property type="protein sequence ID" value="AWI53221.1"/>
    <property type="molecule type" value="Genomic_DNA"/>
</dbReference>
<sequence length="579" mass="58674">MDRPIVYPGQIPLETDLLSTNRNALVGLAKLCAALFGSTTMAFGLAATPDSPASMRVAIGPGDIYQLANLDSSAYSSLAADTTHQIVKQGINLDATYLTLSAPGTAGQSINYLIQATLAEADAGATVLPYYNSSNPAAAYSGPSNSGQAQATNRKVSVTLAAKAGAAAATGSQVTPAPDAGYIGLWVVTVAYGATTITAGNISRYAWAPYIPDAGLLVGSIQQGGTIASAAGGTADALTGIYNPNISTLTNGLTLFVRANLANTSTTPTFTPNSGTVAAKAIVKGNNLPLAPGDIAGAGHWLEMTYDSTLDKWTLQNPATGIAAPAITGGAKNLQASATGSSAAVSISADELVLSNASGSYKTLSGVAVALNSAGTGVNGLDTGTLAASTWYSLWVIWNGSTVASLISMSGTAPTMPAGYTFKTRVGWIYTDSTANKYPYGFVQYGRTVRLKRDGALAAGFPGLFYGVQGNITTPTWASSRVRGLSTGVALPPTAGKAALMVGTSSAAGMTAMVAPSASYGGYSGTNHLRAPLTVSNTTTASGNGFTVLGEVLLESDYLFYAGDNASCNAVFVGWEDNL</sequence>
<dbReference type="AlphaFoldDB" id="A0A2U8FQ81"/>
<protein>
    <submittedName>
        <fullName evidence="1">Uncharacterized protein</fullName>
    </submittedName>
</protein>